<dbReference type="InterPro" id="IPR010512">
    <property type="entry name" value="DUF1091"/>
</dbReference>
<keyword evidence="1" id="KW-0732">Signal</keyword>
<dbReference type="AlphaFoldDB" id="A0A6P8YQZ1"/>
<dbReference type="GeneID" id="117645967"/>
<keyword evidence="2" id="KW-1185">Reference proteome</keyword>
<sequence length="215" mass="24097">MLHGLTSCGALPWGGQTKLMLPVLVSLISTGSVYAAFAGPYKITVRSLGSCPISEFDADDDLIIQGVLHSNRSSKEHQLFNGYGTVKHNVLVRGESMVKFDIAKWDTVSGWRENFWAVALPDFCFLVDDIGKELMEVLAKHIDGYPRKCPIPNRTYNITNTPSRIGQLRRFPVLPYGRFRAYVIGAYSKRPEVKKPRFCIKLIVDLTEKFVTAIS</sequence>
<evidence type="ECO:0000313" key="3">
    <source>
        <dbReference type="RefSeq" id="XP_034242433.1"/>
    </source>
</evidence>
<dbReference type="Pfam" id="PF06477">
    <property type="entry name" value="DUF1091"/>
    <property type="match status" value="1"/>
</dbReference>
<dbReference type="RefSeq" id="XP_034242433.1">
    <property type="nucleotide sequence ID" value="XM_034386542.1"/>
</dbReference>
<accession>A0A6P8YQZ1</accession>
<evidence type="ECO:0000256" key="1">
    <source>
        <dbReference type="ARBA" id="ARBA00022729"/>
    </source>
</evidence>
<dbReference type="OrthoDB" id="8213594at2759"/>
<proteinExistence type="predicted"/>
<reference evidence="3" key="1">
    <citation type="submission" date="2025-08" db="UniProtKB">
        <authorList>
            <consortium name="RefSeq"/>
        </authorList>
    </citation>
    <scope>IDENTIFICATION</scope>
    <source>
        <tissue evidence="3">Total insect</tissue>
    </source>
</reference>
<gene>
    <name evidence="3" type="primary">LOC117645967</name>
</gene>
<dbReference type="SUPFAM" id="SSF63707">
    <property type="entry name" value="Ganglioside M2 (gm2) activator"/>
    <property type="match status" value="1"/>
</dbReference>
<dbReference type="InParanoid" id="A0A6P8YQZ1"/>
<dbReference type="KEGG" id="tpal:117645967"/>
<organism evidence="3">
    <name type="scientific">Thrips palmi</name>
    <name type="common">Melon thrips</name>
    <dbReference type="NCBI Taxonomy" id="161013"/>
    <lineage>
        <taxon>Eukaryota</taxon>
        <taxon>Metazoa</taxon>
        <taxon>Ecdysozoa</taxon>
        <taxon>Arthropoda</taxon>
        <taxon>Hexapoda</taxon>
        <taxon>Insecta</taxon>
        <taxon>Pterygota</taxon>
        <taxon>Neoptera</taxon>
        <taxon>Paraneoptera</taxon>
        <taxon>Thysanoptera</taxon>
        <taxon>Terebrantia</taxon>
        <taxon>Thripoidea</taxon>
        <taxon>Thripidae</taxon>
        <taxon>Thrips</taxon>
    </lineage>
</organism>
<evidence type="ECO:0000313" key="2">
    <source>
        <dbReference type="Proteomes" id="UP000515158"/>
    </source>
</evidence>
<protein>
    <submittedName>
        <fullName evidence="3">Uncharacterized protein LOC117645967</fullName>
    </submittedName>
</protein>
<dbReference type="Gene3D" id="2.70.220.10">
    <property type="entry name" value="Ganglioside GM2 activator"/>
    <property type="match status" value="1"/>
</dbReference>
<dbReference type="InterPro" id="IPR036846">
    <property type="entry name" value="GM2-AP_sf"/>
</dbReference>
<dbReference type="Proteomes" id="UP000515158">
    <property type="component" value="Unplaced"/>
</dbReference>
<name>A0A6P8YQZ1_THRPL</name>